<gene>
    <name evidence="1" type="ORF">ACFPZ3_65610</name>
</gene>
<organism evidence="1 2">
    <name type="scientific">Nonomuraea insulae</name>
    <dbReference type="NCBI Taxonomy" id="1616787"/>
    <lineage>
        <taxon>Bacteria</taxon>
        <taxon>Bacillati</taxon>
        <taxon>Actinomycetota</taxon>
        <taxon>Actinomycetes</taxon>
        <taxon>Streptosporangiales</taxon>
        <taxon>Streptosporangiaceae</taxon>
        <taxon>Nonomuraea</taxon>
    </lineage>
</organism>
<reference evidence="2" key="1">
    <citation type="journal article" date="2019" name="Int. J. Syst. Evol. Microbiol.">
        <title>The Global Catalogue of Microorganisms (GCM) 10K type strain sequencing project: providing services to taxonomists for standard genome sequencing and annotation.</title>
        <authorList>
            <consortium name="The Broad Institute Genomics Platform"/>
            <consortium name="The Broad Institute Genome Sequencing Center for Infectious Disease"/>
            <person name="Wu L."/>
            <person name="Ma J."/>
        </authorList>
    </citation>
    <scope>NUCLEOTIDE SEQUENCE [LARGE SCALE GENOMIC DNA]</scope>
    <source>
        <strain evidence="2">CCUG 53903</strain>
    </source>
</reference>
<comment type="caution">
    <text evidence="1">The sequence shown here is derived from an EMBL/GenBank/DDBJ whole genome shotgun (WGS) entry which is preliminary data.</text>
</comment>
<accession>A0ABW1DAK2</accession>
<keyword evidence="2" id="KW-1185">Reference proteome</keyword>
<protein>
    <submittedName>
        <fullName evidence="1">Uncharacterized protein</fullName>
    </submittedName>
</protein>
<evidence type="ECO:0000313" key="1">
    <source>
        <dbReference type="EMBL" id="MFC5835089.1"/>
    </source>
</evidence>
<evidence type="ECO:0000313" key="2">
    <source>
        <dbReference type="Proteomes" id="UP001596058"/>
    </source>
</evidence>
<sequence length="52" mass="6157">MKITRIETLLVPPRWLFCRVEIDEAAVRRADQAGHTWRNPVWRHDDGGTAEW</sequence>
<dbReference type="Proteomes" id="UP001596058">
    <property type="component" value="Unassembled WGS sequence"/>
</dbReference>
<name>A0ABW1DAK2_9ACTN</name>
<dbReference type="EMBL" id="JBHSPA010000117">
    <property type="protein sequence ID" value="MFC5835089.1"/>
    <property type="molecule type" value="Genomic_DNA"/>
</dbReference>
<proteinExistence type="predicted"/>
<dbReference type="RefSeq" id="WP_379524498.1">
    <property type="nucleotide sequence ID" value="NZ_JBHSPA010000117.1"/>
</dbReference>